<evidence type="ECO:0000256" key="5">
    <source>
        <dbReference type="PROSITE-ProRule" id="PRU10141"/>
    </source>
</evidence>
<gene>
    <name evidence="10" type="ORF">QYE76_047674</name>
</gene>
<comment type="caution">
    <text evidence="10">The sequence shown here is derived from an EMBL/GenBank/DDBJ whole genome shotgun (WGS) entry which is preliminary data.</text>
</comment>
<dbReference type="InterPro" id="IPR043891">
    <property type="entry name" value="SPARK"/>
</dbReference>
<keyword evidence="7" id="KW-0812">Transmembrane</keyword>
<feature type="signal peptide" evidence="8">
    <location>
        <begin position="1"/>
        <end position="27"/>
    </location>
</feature>
<accession>A0AAD8TQT7</accession>
<evidence type="ECO:0000313" key="10">
    <source>
        <dbReference type="EMBL" id="KAK1686826.1"/>
    </source>
</evidence>
<keyword evidence="3" id="KW-0418">Kinase</keyword>
<evidence type="ECO:0000259" key="9">
    <source>
        <dbReference type="PROSITE" id="PS50011"/>
    </source>
</evidence>
<feature type="chain" id="PRO_5042129958" description="Protein kinase domain-containing protein" evidence="8">
    <location>
        <begin position="28"/>
        <end position="686"/>
    </location>
</feature>
<evidence type="ECO:0000313" key="11">
    <source>
        <dbReference type="Proteomes" id="UP001231189"/>
    </source>
</evidence>
<dbReference type="Pfam" id="PF00069">
    <property type="entry name" value="Pkinase"/>
    <property type="match status" value="1"/>
</dbReference>
<dbReference type="PROSITE" id="PS00108">
    <property type="entry name" value="PROTEIN_KINASE_ST"/>
    <property type="match status" value="1"/>
</dbReference>
<dbReference type="Gene3D" id="1.10.510.10">
    <property type="entry name" value="Transferase(Phosphotransferase) domain 1"/>
    <property type="match status" value="1"/>
</dbReference>
<name>A0AAD8TQT7_LOLMU</name>
<dbReference type="GO" id="GO:0005524">
    <property type="term" value="F:ATP binding"/>
    <property type="evidence" value="ECO:0007669"/>
    <property type="project" value="UniProtKB-UniRule"/>
</dbReference>
<evidence type="ECO:0000256" key="7">
    <source>
        <dbReference type="SAM" id="Phobius"/>
    </source>
</evidence>
<protein>
    <recommendedName>
        <fullName evidence="9">Protein kinase domain-containing protein</fullName>
    </recommendedName>
</protein>
<feature type="region of interest" description="Disordered" evidence="6">
    <location>
        <begin position="231"/>
        <end position="260"/>
    </location>
</feature>
<dbReference type="Proteomes" id="UP001231189">
    <property type="component" value="Unassembled WGS sequence"/>
</dbReference>
<evidence type="ECO:0000256" key="2">
    <source>
        <dbReference type="ARBA" id="ARBA00022741"/>
    </source>
</evidence>
<feature type="binding site" evidence="5">
    <location>
        <position position="368"/>
    </location>
    <ligand>
        <name>ATP</name>
        <dbReference type="ChEBI" id="CHEBI:30616"/>
    </ligand>
</feature>
<dbReference type="GO" id="GO:0004672">
    <property type="term" value="F:protein kinase activity"/>
    <property type="evidence" value="ECO:0007669"/>
    <property type="project" value="InterPro"/>
</dbReference>
<keyword evidence="2 5" id="KW-0547">Nucleotide-binding</keyword>
<keyword evidence="8" id="KW-0732">Signal</keyword>
<dbReference type="InterPro" id="IPR011009">
    <property type="entry name" value="Kinase-like_dom_sf"/>
</dbReference>
<organism evidence="10 11">
    <name type="scientific">Lolium multiflorum</name>
    <name type="common">Italian ryegrass</name>
    <name type="synonym">Lolium perenne subsp. multiflorum</name>
    <dbReference type="NCBI Taxonomy" id="4521"/>
    <lineage>
        <taxon>Eukaryota</taxon>
        <taxon>Viridiplantae</taxon>
        <taxon>Streptophyta</taxon>
        <taxon>Embryophyta</taxon>
        <taxon>Tracheophyta</taxon>
        <taxon>Spermatophyta</taxon>
        <taxon>Magnoliopsida</taxon>
        <taxon>Liliopsida</taxon>
        <taxon>Poales</taxon>
        <taxon>Poaceae</taxon>
        <taxon>BOP clade</taxon>
        <taxon>Pooideae</taxon>
        <taxon>Poodae</taxon>
        <taxon>Poeae</taxon>
        <taxon>Poeae Chloroplast Group 2 (Poeae type)</taxon>
        <taxon>Loliodinae</taxon>
        <taxon>Loliinae</taxon>
        <taxon>Lolium</taxon>
    </lineage>
</organism>
<dbReference type="PROSITE" id="PS00107">
    <property type="entry name" value="PROTEIN_KINASE_ATP"/>
    <property type="match status" value="1"/>
</dbReference>
<feature type="transmembrane region" description="Helical" evidence="7">
    <location>
        <begin position="267"/>
        <end position="290"/>
    </location>
</feature>
<keyword evidence="4 5" id="KW-0067">ATP-binding</keyword>
<evidence type="ECO:0000256" key="6">
    <source>
        <dbReference type="SAM" id="MobiDB-lite"/>
    </source>
</evidence>
<dbReference type="PANTHER" id="PTHR47989:SF36">
    <property type="entry name" value="PROTEIN KINASE DOMAIN-CONTAINING PROTEIN"/>
    <property type="match status" value="1"/>
</dbReference>
<feature type="domain" description="Protein kinase" evidence="9">
    <location>
        <begin position="340"/>
        <end position="613"/>
    </location>
</feature>
<dbReference type="AlphaFoldDB" id="A0AAD8TQT7"/>
<keyword evidence="1" id="KW-0808">Transferase</keyword>
<dbReference type="Pfam" id="PF19160">
    <property type="entry name" value="SPARK"/>
    <property type="match status" value="1"/>
</dbReference>
<sequence>MLRRLAAAGPLALPILLLLLLSSPYWFSPSPAATAVGGCPLDFSWANFTPAAAACSDPSQRASCCRYINAYVAISVARYANATGRLGVPPAFAEICLSAVSDTFRLRGIATAAAVFCGLGPKIRVSYQCAGRDTVLEMMQSPSFSDVLGSCRGPLSLDIACKTCLNYGIVYLRRLIGSDDNVALSVCRSAVFVALATQQGVLSYDDILTCFFGVQGITTFPGPVSVTSTPASLPNATVDDSPAPKNKSVPLPQGHQQQQQQPYRISVLPGIGIGVILIAILLQIVLVVLIRRKNRELKNADLPPQSPENAFHQGQSWRCPEGQSPMFQRYSYKETTRATNNFSTVIGKGGFGTVYKAQFSDGSIAAVKRMDKVSRQAEEEFCREMELLARLHHRHLVNLKGFCIERKERFLVYEYMENGSLKDHLHSSGIKALSWQTRLQIAMDVANALEYLHFFCNPPLCHRDIKSSNILLDENFVAKVADFGLAHASRTGAIKFEAVNTDIRGTPGYMDPEYVVTQELTEKSDIYSYGVLLLELVTGRRAIQDKRNLVEWAQEYLSSSGAIPPELVDPAIRGSVDVDQLHLAVGVVRWCTQREGRQRPSIRQVLRMFSERLDPGNGSFGEGMDDDTEGGFYPSRNSKCGGHRNELVPCGGDLRSLHSSSSTTRSYCSRSMLLESGHANSPPETL</sequence>
<reference evidence="10" key="1">
    <citation type="submission" date="2023-07" db="EMBL/GenBank/DDBJ databases">
        <title>A chromosome-level genome assembly of Lolium multiflorum.</title>
        <authorList>
            <person name="Chen Y."/>
            <person name="Copetti D."/>
            <person name="Kolliker R."/>
            <person name="Studer B."/>
        </authorList>
    </citation>
    <scope>NUCLEOTIDE SEQUENCE</scope>
    <source>
        <strain evidence="10">02402/16</strain>
        <tissue evidence="10">Leaf</tissue>
    </source>
</reference>
<evidence type="ECO:0000256" key="1">
    <source>
        <dbReference type="ARBA" id="ARBA00022679"/>
    </source>
</evidence>
<dbReference type="InterPro" id="IPR000719">
    <property type="entry name" value="Prot_kinase_dom"/>
</dbReference>
<dbReference type="PROSITE" id="PS50011">
    <property type="entry name" value="PROTEIN_KINASE_DOM"/>
    <property type="match status" value="1"/>
</dbReference>
<dbReference type="FunFam" id="1.10.510.10:FF:000381">
    <property type="entry name" value="Putative receptor-like protein kinase"/>
    <property type="match status" value="1"/>
</dbReference>
<dbReference type="InterPro" id="IPR017441">
    <property type="entry name" value="Protein_kinase_ATP_BS"/>
</dbReference>
<evidence type="ECO:0000256" key="3">
    <source>
        <dbReference type="ARBA" id="ARBA00022777"/>
    </source>
</evidence>
<evidence type="ECO:0000256" key="8">
    <source>
        <dbReference type="SAM" id="SignalP"/>
    </source>
</evidence>
<dbReference type="SUPFAM" id="SSF56112">
    <property type="entry name" value="Protein kinase-like (PK-like)"/>
    <property type="match status" value="1"/>
</dbReference>
<keyword evidence="7" id="KW-0472">Membrane</keyword>
<evidence type="ECO:0000256" key="4">
    <source>
        <dbReference type="ARBA" id="ARBA00022840"/>
    </source>
</evidence>
<proteinExistence type="predicted"/>
<dbReference type="SMART" id="SM00220">
    <property type="entry name" value="S_TKc"/>
    <property type="match status" value="1"/>
</dbReference>
<dbReference type="Gene3D" id="3.30.200.20">
    <property type="entry name" value="Phosphorylase Kinase, domain 1"/>
    <property type="match status" value="1"/>
</dbReference>
<keyword evidence="11" id="KW-1185">Reference proteome</keyword>
<dbReference type="FunFam" id="3.30.200.20:FF:000420">
    <property type="entry name" value="Putative receptor-like protein kinase"/>
    <property type="match status" value="1"/>
</dbReference>
<dbReference type="EMBL" id="JAUUTY010000002">
    <property type="protein sequence ID" value="KAK1686826.1"/>
    <property type="molecule type" value="Genomic_DNA"/>
</dbReference>
<keyword evidence="7" id="KW-1133">Transmembrane helix</keyword>
<dbReference type="PANTHER" id="PTHR47989">
    <property type="entry name" value="OS01G0750732 PROTEIN"/>
    <property type="match status" value="1"/>
</dbReference>
<dbReference type="InterPro" id="IPR008271">
    <property type="entry name" value="Ser/Thr_kinase_AS"/>
</dbReference>
<dbReference type="CDD" id="cd14066">
    <property type="entry name" value="STKc_IRAK"/>
    <property type="match status" value="1"/>
</dbReference>